<organism evidence="2 3">
    <name type="scientific">Paenibacillus beijingensis</name>
    <dbReference type="NCBI Taxonomy" id="1126833"/>
    <lineage>
        <taxon>Bacteria</taxon>
        <taxon>Bacillati</taxon>
        <taxon>Bacillota</taxon>
        <taxon>Bacilli</taxon>
        <taxon>Bacillales</taxon>
        <taxon>Paenibacillaceae</taxon>
        <taxon>Paenibacillus</taxon>
    </lineage>
</organism>
<dbReference type="SUPFAM" id="SSF109854">
    <property type="entry name" value="DinB/YfiT-like putative metalloenzymes"/>
    <property type="match status" value="1"/>
</dbReference>
<dbReference type="AlphaFoldDB" id="A0A0D5NEX6"/>
<evidence type="ECO:0000259" key="1">
    <source>
        <dbReference type="Pfam" id="PF12867"/>
    </source>
</evidence>
<gene>
    <name evidence="2" type="ORF">VN24_01085</name>
</gene>
<dbReference type="EMBL" id="CP011058">
    <property type="protein sequence ID" value="AJY73473.1"/>
    <property type="molecule type" value="Genomic_DNA"/>
</dbReference>
<name>A0A0D5NEX6_9BACL</name>
<reference evidence="2 3" key="1">
    <citation type="journal article" date="2015" name="J. Biotechnol.">
        <title>Complete genome sequence of Paenibacillus beijingensis 7188(T) (=DSM 24997(T)), a novel rhizobacterium from jujube garden soil.</title>
        <authorList>
            <person name="Kwak Y."/>
            <person name="Shin J.H."/>
        </authorList>
    </citation>
    <scope>NUCLEOTIDE SEQUENCE [LARGE SCALE GENOMIC DNA]</scope>
    <source>
        <strain evidence="2 3">DSM 24997</strain>
    </source>
</reference>
<dbReference type="Gene3D" id="1.20.120.450">
    <property type="entry name" value="dinb family like domain"/>
    <property type="match status" value="1"/>
</dbReference>
<feature type="domain" description="DinB-like" evidence="1">
    <location>
        <begin position="22"/>
        <end position="146"/>
    </location>
</feature>
<dbReference type="OrthoDB" id="2964295at2"/>
<dbReference type="InterPro" id="IPR024775">
    <property type="entry name" value="DinB-like"/>
</dbReference>
<dbReference type="STRING" id="1126833.VN24_01085"/>
<dbReference type="PATRIC" id="fig|1126833.4.peg.246"/>
<evidence type="ECO:0000313" key="2">
    <source>
        <dbReference type="EMBL" id="AJY73473.1"/>
    </source>
</evidence>
<dbReference type="Proteomes" id="UP000032633">
    <property type="component" value="Chromosome"/>
</dbReference>
<dbReference type="Pfam" id="PF12867">
    <property type="entry name" value="DinB_2"/>
    <property type="match status" value="1"/>
</dbReference>
<dbReference type="HOGENOM" id="CLU_137351_0_0_9"/>
<protein>
    <recommendedName>
        <fullName evidence="1">DinB-like domain-containing protein</fullName>
    </recommendedName>
</protein>
<dbReference type="KEGG" id="pbj:VN24_01085"/>
<accession>A0A0D5NEX6</accession>
<dbReference type="InterPro" id="IPR034660">
    <property type="entry name" value="DinB/YfiT-like"/>
</dbReference>
<sequence>MAANMNEKIKEFAGFIAWAEKMRSLDHELWRKPITEGKWSIREILTHIMFWDRNLLEKIVPNVTEGAELFFVDIDSLNQEASLFSQSYTKPDALIDDAVNTRKQLLLLLNECYDDTTQFRIDHGQYTFEKLLDEFIEHDEHHIKQVESFLAQPKSL</sequence>
<proteinExistence type="predicted"/>
<dbReference type="RefSeq" id="WP_045668908.1">
    <property type="nucleotide sequence ID" value="NZ_CP011058.1"/>
</dbReference>
<reference evidence="3" key="2">
    <citation type="submission" date="2015-03" db="EMBL/GenBank/DDBJ databases">
        <title>Genome sequence of Paenibacillus beijingensis strain DSM 24997T.</title>
        <authorList>
            <person name="Kwak Y."/>
            <person name="Shin J.-H."/>
        </authorList>
    </citation>
    <scope>NUCLEOTIDE SEQUENCE [LARGE SCALE GENOMIC DNA]</scope>
    <source>
        <strain evidence="3">DSM 24997</strain>
    </source>
</reference>
<keyword evidence="3" id="KW-1185">Reference proteome</keyword>
<evidence type="ECO:0000313" key="3">
    <source>
        <dbReference type="Proteomes" id="UP000032633"/>
    </source>
</evidence>